<dbReference type="eggNOG" id="KOG2357">
    <property type="taxonomic scope" value="Eukaryota"/>
</dbReference>
<dbReference type="PANTHER" id="PTHR12883:SF0">
    <property type="entry name" value="PAT COMPLEX SUBUNIT CCDC47"/>
    <property type="match status" value="1"/>
</dbReference>
<feature type="transmembrane region" description="Helical" evidence="6">
    <location>
        <begin position="24"/>
        <end position="42"/>
    </location>
</feature>
<reference evidence="7" key="2">
    <citation type="submission" date="2014-08" db="EMBL/GenBank/DDBJ databases">
        <title>Exploiting Issatchenkia orientalis SD108 for Succinic Acid Production.</title>
        <authorList>
            <person name="Xiao H."/>
            <person name="Shao Z."/>
            <person name="Jiang Y."/>
            <person name="Dole S."/>
            <person name="Zhao H."/>
        </authorList>
    </citation>
    <scope>NUCLEOTIDE SEQUENCE [LARGE SCALE GENOMIC DNA]</scope>
    <source>
        <strain evidence="7">SD108</strain>
    </source>
</reference>
<evidence type="ECO:0000313" key="10">
    <source>
        <dbReference type="Proteomes" id="UP000195871"/>
    </source>
</evidence>
<dbReference type="InterPro" id="IPR012879">
    <property type="entry name" value="CCDC47"/>
</dbReference>
<dbReference type="GO" id="GO:0016020">
    <property type="term" value="C:membrane"/>
    <property type="evidence" value="ECO:0007669"/>
    <property type="project" value="UniProtKB-SubCell"/>
</dbReference>
<evidence type="ECO:0000256" key="4">
    <source>
        <dbReference type="ARBA" id="ARBA00023136"/>
    </source>
</evidence>
<feature type="compositionally biased region" description="Basic residues" evidence="5">
    <location>
        <begin position="341"/>
        <end position="355"/>
    </location>
</feature>
<keyword evidence="3 6" id="KW-1133">Transmembrane helix</keyword>
<evidence type="ECO:0000313" key="9">
    <source>
        <dbReference type="Proteomes" id="UP000029867"/>
    </source>
</evidence>
<name>A0A099NW96_PICKU</name>
<dbReference type="AlphaFoldDB" id="A0A099NW96"/>
<evidence type="ECO:0008006" key="11">
    <source>
        <dbReference type="Google" id="ProtNLM"/>
    </source>
</evidence>
<evidence type="ECO:0000313" key="7">
    <source>
        <dbReference type="EMBL" id="KGK37073.1"/>
    </source>
</evidence>
<evidence type="ECO:0000313" key="8">
    <source>
        <dbReference type="EMBL" id="OUT21167.1"/>
    </source>
</evidence>
<feature type="region of interest" description="Disordered" evidence="5">
    <location>
        <begin position="316"/>
        <end position="355"/>
    </location>
</feature>
<dbReference type="Pfam" id="PF07946">
    <property type="entry name" value="CCDC47"/>
    <property type="match status" value="1"/>
</dbReference>
<reference evidence="9" key="1">
    <citation type="journal article" date="2014" name="Microb. Cell Fact.">
        <title>Exploiting Issatchenkia orientalis SD108 for succinic acid production.</title>
        <authorList>
            <person name="Xiao H."/>
            <person name="Shao Z."/>
            <person name="Jiang Y."/>
            <person name="Dole S."/>
            <person name="Zhao H."/>
        </authorList>
    </citation>
    <scope>NUCLEOTIDE SEQUENCE [LARGE SCALE GENOMIC DNA]</scope>
    <source>
        <strain evidence="9">SD108</strain>
    </source>
</reference>
<sequence>MASLNDYSPEEIVEMGIVQRLKLYSWKIELFAIAAISIYYLVYKLGAGYNEKVALNFINSILPTLKENFYQVGVTETQLFAKDDDQNYTLYASGRTKIESMTAKIQLQTRQNLSMWAMEAVVGYFFQSVPAPHDIVTIEFKFDEETSDKFDNFIWAIVTKDKMDKFRTENYFLSLTKTSESPKLPLQFVFMNEVPEMNDVLFTKKLSDALKDNLDTLKFIAITDQPSEKPVKISELKPTKKVVLQFSISNNAKSIESIKNFFNYVLNDYLDLVANRSVFRPELTRKVKKTRENEYNKLKRILDDIKREELNNKKIEEQRKLKESMTPEEQQKLAKKQQERKQRKMLNRQKVRGSM</sequence>
<dbReference type="PANTHER" id="PTHR12883">
    <property type="entry name" value="ADIPOCYTE-SPECIFIC PROTEIN 4-RELATED"/>
    <property type="match status" value="1"/>
</dbReference>
<gene>
    <name evidence="8" type="ORF">CAS74_003282</name>
    <name evidence="7" type="ORF">JL09_g3755</name>
</gene>
<evidence type="ECO:0000256" key="1">
    <source>
        <dbReference type="ARBA" id="ARBA00004167"/>
    </source>
</evidence>
<proteinExistence type="predicted"/>
<keyword evidence="2 6" id="KW-0812">Transmembrane</keyword>
<dbReference type="HOGENOM" id="CLU_042570_0_0_1"/>
<comment type="subcellular location">
    <subcellularLocation>
        <location evidence="1">Membrane</location>
        <topology evidence="1">Single-pass membrane protein</topology>
    </subcellularLocation>
</comment>
<dbReference type="VEuPathDB" id="FungiDB:C5L36_0B01860"/>
<accession>A0A099NW96</accession>
<dbReference type="Proteomes" id="UP000029867">
    <property type="component" value="Unassembled WGS sequence"/>
</dbReference>
<dbReference type="Proteomes" id="UP000195871">
    <property type="component" value="Unassembled WGS sequence"/>
</dbReference>
<dbReference type="GO" id="GO:0032469">
    <property type="term" value="P:endoplasmic reticulum calcium ion homeostasis"/>
    <property type="evidence" value="ECO:0007669"/>
    <property type="project" value="InterPro"/>
</dbReference>
<evidence type="ECO:0000256" key="6">
    <source>
        <dbReference type="SAM" id="Phobius"/>
    </source>
</evidence>
<feature type="compositionally biased region" description="Basic and acidic residues" evidence="5">
    <location>
        <begin position="316"/>
        <end position="340"/>
    </location>
</feature>
<dbReference type="EMBL" id="NHMM01000005">
    <property type="protein sequence ID" value="OUT21167.1"/>
    <property type="molecule type" value="Genomic_DNA"/>
</dbReference>
<evidence type="ECO:0000256" key="2">
    <source>
        <dbReference type="ARBA" id="ARBA00022692"/>
    </source>
</evidence>
<dbReference type="EMBL" id="JQFK01000044">
    <property type="protein sequence ID" value="KGK37073.1"/>
    <property type="molecule type" value="Genomic_DNA"/>
</dbReference>
<keyword evidence="4 6" id="KW-0472">Membrane</keyword>
<organism evidence="7 9">
    <name type="scientific">Pichia kudriavzevii</name>
    <name type="common">Yeast</name>
    <name type="synonym">Issatchenkia orientalis</name>
    <dbReference type="NCBI Taxonomy" id="4909"/>
    <lineage>
        <taxon>Eukaryota</taxon>
        <taxon>Fungi</taxon>
        <taxon>Dikarya</taxon>
        <taxon>Ascomycota</taxon>
        <taxon>Saccharomycotina</taxon>
        <taxon>Pichiomycetes</taxon>
        <taxon>Pichiales</taxon>
        <taxon>Pichiaceae</taxon>
        <taxon>Pichia</taxon>
    </lineage>
</organism>
<reference evidence="8 10" key="3">
    <citation type="submission" date="2017-05" db="EMBL/GenBank/DDBJ databases">
        <title>The Genome Sequence of Candida krusei Ckrusei653.</title>
        <authorList>
            <person name="Cuomo C."/>
            <person name="Forche A."/>
            <person name="Young S."/>
            <person name="Abouelleil A."/>
            <person name="Cao P."/>
            <person name="Chapman S."/>
            <person name="Cusick C."/>
            <person name="Shea T."/>
            <person name="Nusbaum C."/>
            <person name="Birren B."/>
        </authorList>
    </citation>
    <scope>NUCLEOTIDE SEQUENCE [LARGE SCALE GENOMIC DNA]</scope>
    <source>
        <strain evidence="8 10">Ckrusei653</strain>
    </source>
</reference>
<dbReference type="GO" id="GO:0005509">
    <property type="term" value="F:calcium ion binding"/>
    <property type="evidence" value="ECO:0007669"/>
    <property type="project" value="InterPro"/>
</dbReference>
<evidence type="ECO:0000256" key="3">
    <source>
        <dbReference type="ARBA" id="ARBA00022989"/>
    </source>
</evidence>
<comment type="caution">
    <text evidence="7">The sequence shown here is derived from an EMBL/GenBank/DDBJ whole genome shotgun (WGS) entry which is preliminary data.</text>
</comment>
<protein>
    <recommendedName>
        <fullName evidence="11">Coiled-coil domain-containing protein 47</fullName>
    </recommendedName>
</protein>
<dbReference type="GO" id="GO:0005783">
    <property type="term" value="C:endoplasmic reticulum"/>
    <property type="evidence" value="ECO:0007669"/>
    <property type="project" value="InterPro"/>
</dbReference>
<evidence type="ECO:0000256" key="5">
    <source>
        <dbReference type="SAM" id="MobiDB-lite"/>
    </source>
</evidence>